<accession>A0ABP8RA18</accession>
<gene>
    <name evidence="1" type="ORF">GCM10023191_102010</name>
</gene>
<dbReference type="RefSeq" id="WP_345475902.1">
    <property type="nucleotide sequence ID" value="NZ_BAABHF010000088.1"/>
</dbReference>
<sequence length="143" mass="15867">MPLRTVACDSCWDNAVNFPEHEPERPSVKTVVEQLVDPVADPRDGTPATCRDCGAPGSWHRTENGRWLILEPGPYPMSKIPPGKRWRVAGDGTAVNLRSGNPTDECRITHFDICPAKPAPIDGPFMLALWRQRRPKVDLGDTD</sequence>
<proteinExistence type="predicted"/>
<evidence type="ECO:0000313" key="2">
    <source>
        <dbReference type="Proteomes" id="UP001500503"/>
    </source>
</evidence>
<keyword evidence="2" id="KW-1185">Reference proteome</keyword>
<dbReference type="InterPro" id="IPR045729">
    <property type="entry name" value="DUF6083"/>
</dbReference>
<comment type="caution">
    <text evidence="1">The sequence shown here is derived from an EMBL/GenBank/DDBJ whole genome shotgun (WGS) entry which is preliminary data.</text>
</comment>
<organism evidence="1 2">
    <name type="scientific">Actinoallomurus oryzae</name>
    <dbReference type="NCBI Taxonomy" id="502180"/>
    <lineage>
        <taxon>Bacteria</taxon>
        <taxon>Bacillati</taxon>
        <taxon>Actinomycetota</taxon>
        <taxon>Actinomycetes</taxon>
        <taxon>Streptosporangiales</taxon>
        <taxon>Thermomonosporaceae</taxon>
        <taxon>Actinoallomurus</taxon>
    </lineage>
</organism>
<name>A0ABP8RA18_9ACTN</name>
<reference evidence="2" key="1">
    <citation type="journal article" date="2019" name="Int. J. Syst. Evol. Microbiol.">
        <title>The Global Catalogue of Microorganisms (GCM) 10K type strain sequencing project: providing services to taxonomists for standard genome sequencing and annotation.</title>
        <authorList>
            <consortium name="The Broad Institute Genomics Platform"/>
            <consortium name="The Broad Institute Genome Sequencing Center for Infectious Disease"/>
            <person name="Wu L."/>
            <person name="Ma J."/>
        </authorList>
    </citation>
    <scope>NUCLEOTIDE SEQUENCE [LARGE SCALE GENOMIC DNA]</scope>
    <source>
        <strain evidence="2">JCM 17933</strain>
    </source>
</reference>
<dbReference type="Pfam" id="PF19561">
    <property type="entry name" value="DUF6083"/>
    <property type="match status" value="1"/>
</dbReference>
<dbReference type="EMBL" id="BAABHF010000088">
    <property type="protein sequence ID" value="GAA4522572.1"/>
    <property type="molecule type" value="Genomic_DNA"/>
</dbReference>
<protein>
    <submittedName>
        <fullName evidence="1">Uncharacterized protein</fullName>
    </submittedName>
</protein>
<evidence type="ECO:0000313" key="1">
    <source>
        <dbReference type="EMBL" id="GAA4522572.1"/>
    </source>
</evidence>
<dbReference type="Proteomes" id="UP001500503">
    <property type="component" value="Unassembled WGS sequence"/>
</dbReference>